<dbReference type="EMBL" id="RPFZ01000001">
    <property type="protein sequence ID" value="RPF71524.1"/>
    <property type="molecule type" value="Genomic_DNA"/>
</dbReference>
<name>A0A3N5CR44_9SPHN</name>
<dbReference type="RefSeq" id="WP_123880064.1">
    <property type="nucleotide sequence ID" value="NZ_RPFZ01000001.1"/>
</dbReference>
<dbReference type="OrthoDB" id="7062404at2"/>
<proteinExistence type="predicted"/>
<dbReference type="InterPro" id="IPR027417">
    <property type="entry name" value="P-loop_NTPase"/>
</dbReference>
<organism evidence="1 2">
    <name type="scientific">Aurantiacibacter spongiae</name>
    <dbReference type="NCBI Taxonomy" id="2488860"/>
    <lineage>
        <taxon>Bacteria</taxon>
        <taxon>Pseudomonadati</taxon>
        <taxon>Pseudomonadota</taxon>
        <taxon>Alphaproteobacteria</taxon>
        <taxon>Sphingomonadales</taxon>
        <taxon>Erythrobacteraceae</taxon>
        <taxon>Aurantiacibacter</taxon>
    </lineage>
</organism>
<protein>
    <recommendedName>
        <fullName evidence="3">Sulfotransferase family protein</fullName>
    </recommendedName>
</protein>
<sequence>MSATSRWAERVVQWSNARGLEIRFRRVRRSRPGRRVIYFLHVGKAAGSQIKQAIAQINRAEDGVLLFSLNHDVYLEDLPLESDYFFSIREPVSRFRSGFYSRKRRGRPLNDIAWTPHEETAFARFEHANDLAEALFEPGETGMRAVAAMKSIRHASQNQSDWIGLAGDIFSVRQPIWIIRQEHFEEDLDMFLRRAGIACRPELQTGRRGAHSNDYAGTPEFSDKARDNLRRWYAQDVALYEAVETWMREQSPESG</sequence>
<gene>
    <name evidence="1" type="ORF">EG799_07775</name>
</gene>
<dbReference type="Gene3D" id="3.40.50.300">
    <property type="entry name" value="P-loop containing nucleotide triphosphate hydrolases"/>
    <property type="match status" value="1"/>
</dbReference>
<evidence type="ECO:0008006" key="3">
    <source>
        <dbReference type="Google" id="ProtNLM"/>
    </source>
</evidence>
<dbReference type="AlphaFoldDB" id="A0A3N5CR44"/>
<comment type="caution">
    <text evidence="1">The sequence shown here is derived from an EMBL/GenBank/DDBJ whole genome shotgun (WGS) entry which is preliminary data.</text>
</comment>
<evidence type="ECO:0000313" key="2">
    <source>
        <dbReference type="Proteomes" id="UP000275232"/>
    </source>
</evidence>
<reference evidence="1 2" key="1">
    <citation type="submission" date="2018-11" db="EMBL/GenBank/DDBJ databases">
        <title>Erythrobacter spongiae sp. nov., isolated from a marine sponge.</title>
        <authorList>
            <person name="Zhuang L."/>
            <person name="Luo L."/>
        </authorList>
    </citation>
    <scope>NUCLEOTIDE SEQUENCE [LARGE SCALE GENOMIC DNA]</scope>
    <source>
        <strain evidence="1 2">HN-E23</strain>
    </source>
</reference>
<dbReference type="Proteomes" id="UP000275232">
    <property type="component" value="Unassembled WGS sequence"/>
</dbReference>
<evidence type="ECO:0000313" key="1">
    <source>
        <dbReference type="EMBL" id="RPF71524.1"/>
    </source>
</evidence>
<accession>A0A3N5CR44</accession>
<keyword evidence="2" id="KW-1185">Reference proteome</keyword>